<dbReference type="Proteomes" id="UP001152622">
    <property type="component" value="Chromosome 7"/>
</dbReference>
<evidence type="ECO:0000313" key="2">
    <source>
        <dbReference type="EMBL" id="KAJ8354392.1"/>
    </source>
</evidence>
<dbReference type="EMBL" id="JAINUF010000007">
    <property type="protein sequence ID" value="KAJ8354392.1"/>
    <property type="molecule type" value="Genomic_DNA"/>
</dbReference>
<name>A0A9Q1IUV3_SYNKA</name>
<proteinExistence type="predicted"/>
<evidence type="ECO:0000313" key="3">
    <source>
        <dbReference type="Proteomes" id="UP001152622"/>
    </source>
</evidence>
<protein>
    <submittedName>
        <fullName evidence="2">Uncharacterized protein</fullName>
    </submittedName>
</protein>
<accession>A0A9Q1IUV3</accession>
<reference evidence="2" key="1">
    <citation type="journal article" date="2023" name="Science">
        <title>Genome structures resolve the early diversification of teleost fishes.</title>
        <authorList>
            <person name="Parey E."/>
            <person name="Louis A."/>
            <person name="Montfort J."/>
            <person name="Bouchez O."/>
            <person name="Roques C."/>
            <person name="Iampietro C."/>
            <person name="Lluch J."/>
            <person name="Castinel A."/>
            <person name="Donnadieu C."/>
            <person name="Desvignes T."/>
            <person name="Floi Bucao C."/>
            <person name="Jouanno E."/>
            <person name="Wen M."/>
            <person name="Mejri S."/>
            <person name="Dirks R."/>
            <person name="Jansen H."/>
            <person name="Henkel C."/>
            <person name="Chen W.J."/>
            <person name="Zahm M."/>
            <person name="Cabau C."/>
            <person name="Klopp C."/>
            <person name="Thompson A.W."/>
            <person name="Robinson-Rechavi M."/>
            <person name="Braasch I."/>
            <person name="Lecointre G."/>
            <person name="Bobe J."/>
            <person name="Postlethwait J.H."/>
            <person name="Berthelot C."/>
            <person name="Roest Crollius H."/>
            <person name="Guiguen Y."/>
        </authorList>
    </citation>
    <scope>NUCLEOTIDE SEQUENCE</scope>
    <source>
        <strain evidence="2">WJC10195</strain>
    </source>
</reference>
<sequence>MRQGAECRQLWGAGRGNSLSAEAVKEMGVSADAPHVPPGQPERQMDAAAHKSGRRRALERRRSRAEPVQLRRLRPAGSGSLPGPLQVRFCLTGLGTYKRQTPTGAVAGCTHFKS</sequence>
<feature type="region of interest" description="Disordered" evidence="1">
    <location>
        <begin position="26"/>
        <end position="66"/>
    </location>
</feature>
<organism evidence="2 3">
    <name type="scientific">Synaphobranchus kaupii</name>
    <name type="common">Kaup's arrowtooth eel</name>
    <dbReference type="NCBI Taxonomy" id="118154"/>
    <lineage>
        <taxon>Eukaryota</taxon>
        <taxon>Metazoa</taxon>
        <taxon>Chordata</taxon>
        <taxon>Craniata</taxon>
        <taxon>Vertebrata</taxon>
        <taxon>Euteleostomi</taxon>
        <taxon>Actinopterygii</taxon>
        <taxon>Neopterygii</taxon>
        <taxon>Teleostei</taxon>
        <taxon>Anguilliformes</taxon>
        <taxon>Synaphobranchidae</taxon>
        <taxon>Synaphobranchus</taxon>
    </lineage>
</organism>
<keyword evidence="3" id="KW-1185">Reference proteome</keyword>
<evidence type="ECO:0000256" key="1">
    <source>
        <dbReference type="SAM" id="MobiDB-lite"/>
    </source>
</evidence>
<gene>
    <name evidence="2" type="ORF">SKAU_G00219590</name>
</gene>
<feature type="compositionally biased region" description="Basic residues" evidence="1">
    <location>
        <begin position="51"/>
        <end position="63"/>
    </location>
</feature>
<comment type="caution">
    <text evidence="2">The sequence shown here is derived from an EMBL/GenBank/DDBJ whole genome shotgun (WGS) entry which is preliminary data.</text>
</comment>
<dbReference type="AlphaFoldDB" id="A0A9Q1IUV3"/>